<dbReference type="Gene3D" id="1.20.1260.10">
    <property type="match status" value="2"/>
</dbReference>
<dbReference type="InterPro" id="IPR012347">
    <property type="entry name" value="Ferritin-like"/>
</dbReference>
<dbReference type="Proteomes" id="UP001341444">
    <property type="component" value="Unassembled WGS sequence"/>
</dbReference>
<organism evidence="1 2">
    <name type="scientific">Heyndrickxia acidicola</name>
    <dbReference type="NCBI Taxonomy" id="209389"/>
    <lineage>
        <taxon>Bacteria</taxon>
        <taxon>Bacillati</taxon>
        <taxon>Bacillota</taxon>
        <taxon>Bacilli</taxon>
        <taxon>Bacillales</taxon>
        <taxon>Bacillaceae</taxon>
        <taxon>Heyndrickxia</taxon>
    </lineage>
</organism>
<dbReference type="InterPro" id="IPR021617">
    <property type="entry name" value="DUF3231"/>
</dbReference>
<reference evidence="1 2" key="1">
    <citation type="submission" date="2023-03" db="EMBL/GenBank/DDBJ databases">
        <title>Bacillus Genome Sequencing.</title>
        <authorList>
            <person name="Dunlap C."/>
        </authorList>
    </citation>
    <scope>NUCLEOTIDE SEQUENCE [LARGE SCALE GENOMIC DNA]</scope>
    <source>
        <strain evidence="1 2">B-23453</strain>
    </source>
</reference>
<dbReference type="Pfam" id="PF11553">
    <property type="entry name" value="DUF3231"/>
    <property type="match status" value="2"/>
</dbReference>
<keyword evidence="2" id="KW-1185">Reference proteome</keyword>
<accession>A0ABU6MGI4</accession>
<name>A0ABU6MGI4_9BACI</name>
<dbReference type="RefSeq" id="WP_066271119.1">
    <property type="nucleotide sequence ID" value="NZ_JARMAB010000013.1"/>
</dbReference>
<sequence>MTIPLTSSEVASLWMQFITDSLDVCIKKHVLATVKDNDIRSIYNQAMRSSENHLEKIRFFFEAEQYPIPIGFTDEDVDTSAPPLYDDVFWLHYLYTMSIYGMDGYSLAIAAATRGDILQYYQECIKDSLNFLNQSLHLMLEKGIFVRPASLHPSDSAEYIKKQHFLAGWVGEKRPLNAIEMSNLTVNLQKSSLSKALVMGFSQVSKNQKVKDYFGRLIKVADSHCQLFYSVLSESDIPSPPSMEDKIIPSNQSPFSDKLKMFHTCQLINAAIAYYGTALSVSMRRDLGAHYTASIAKLLILAEDGMNLMIDHEWMEQPPQAVNRK</sequence>
<evidence type="ECO:0000313" key="2">
    <source>
        <dbReference type="Proteomes" id="UP001341444"/>
    </source>
</evidence>
<evidence type="ECO:0000313" key="1">
    <source>
        <dbReference type="EMBL" id="MED1203523.1"/>
    </source>
</evidence>
<proteinExistence type="predicted"/>
<gene>
    <name evidence="1" type="ORF">P4T90_10590</name>
</gene>
<dbReference type="EMBL" id="JARMAB010000013">
    <property type="protein sequence ID" value="MED1203523.1"/>
    <property type="molecule type" value="Genomic_DNA"/>
</dbReference>
<comment type="caution">
    <text evidence="1">The sequence shown here is derived from an EMBL/GenBank/DDBJ whole genome shotgun (WGS) entry which is preliminary data.</text>
</comment>
<protein>
    <submittedName>
        <fullName evidence="1">DUF3231 family protein</fullName>
    </submittedName>
</protein>